<feature type="domain" description="PH" evidence="3">
    <location>
        <begin position="870"/>
        <end position="1027"/>
    </location>
</feature>
<protein>
    <submittedName>
        <fullName evidence="6">CNH domain-domain-containing protein</fullName>
    </submittedName>
</protein>
<dbReference type="InterPro" id="IPR052233">
    <property type="entry name" value="Rho-type_GEFs"/>
</dbReference>
<evidence type="ECO:0000259" key="4">
    <source>
        <dbReference type="PROSITE" id="PS50010"/>
    </source>
</evidence>
<dbReference type="Gene3D" id="2.30.29.30">
    <property type="entry name" value="Pleckstrin-homology domain (PH domain)/Phosphotyrosine-binding domain (PTB)"/>
    <property type="match status" value="1"/>
</dbReference>
<gene>
    <name evidence="6" type="ORF">BCR35DRAFT_299791</name>
</gene>
<dbReference type="SMART" id="SM00325">
    <property type="entry name" value="RhoGEF"/>
    <property type="match status" value="1"/>
</dbReference>
<dbReference type="OrthoDB" id="2272012at2759"/>
<reference evidence="6 7" key="1">
    <citation type="submission" date="2016-07" db="EMBL/GenBank/DDBJ databases">
        <title>Pervasive Adenine N6-methylation of Active Genes in Fungi.</title>
        <authorList>
            <consortium name="DOE Joint Genome Institute"/>
            <person name="Mondo S.J."/>
            <person name="Dannebaum R.O."/>
            <person name="Kuo R.C."/>
            <person name="Labutti K."/>
            <person name="Haridas S."/>
            <person name="Kuo A."/>
            <person name="Salamov A."/>
            <person name="Ahrendt S.R."/>
            <person name="Lipzen A."/>
            <person name="Sullivan W."/>
            <person name="Andreopoulos W.B."/>
            <person name="Clum A."/>
            <person name="Lindquist E."/>
            <person name="Daum C."/>
            <person name="Ramamoorthy G.K."/>
            <person name="Gryganskyi A."/>
            <person name="Culley D."/>
            <person name="Magnuson J.K."/>
            <person name="James T.Y."/>
            <person name="O'Malley M.A."/>
            <person name="Stajich J.E."/>
            <person name="Spatafora J.W."/>
            <person name="Visel A."/>
            <person name="Grigoriev I.V."/>
        </authorList>
    </citation>
    <scope>NUCLEOTIDE SEQUENCE [LARGE SCALE GENOMIC DNA]</scope>
    <source>
        <strain evidence="6 7">62-1032</strain>
    </source>
</reference>
<feature type="compositionally biased region" description="Polar residues" evidence="2">
    <location>
        <begin position="1"/>
        <end position="20"/>
    </location>
</feature>
<feature type="compositionally biased region" description="Low complexity" evidence="2">
    <location>
        <begin position="99"/>
        <end position="117"/>
    </location>
</feature>
<feature type="compositionally biased region" description="Low complexity" evidence="2">
    <location>
        <begin position="296"/>
        <end position="311"/>
    </location>
</feature>
<feature type="compositionally biased region" description="Low complexity" evidence="2">
    <location>
        <begin position="276"/>
        <end position="286"/>
    </location>
</feature>
<evidence type="ECO:0000259" key="3">
    <source>
        <dbReference type="PROSITE" id="PS50003"/>
    </source>
</evidence>
<dbReference type="InterPro" id="IPR001180">
    <property type="entry name" value="CNH_dom"/>
</dbReference>
<feature type="domain" description="CNH" evidence="5">
    <location>
        <begin position="1069"/>
        <end position="1384"/>
    </location>
</feature>
<comment type="caution">
    <text evidence="6">The sequence shown here is derived from an EMBL/GenBank/DDBJ whole genome shotgun (WGS) entry which is preliminary data.</text>
</comment>
<feature type="compositionally biased region" description="Polar residues" evidence="2">
    <location>
        <begin position="361"/>
        <end position="388"/>
    </location>
</feature>
<dbReference type="Proteomes" id="UP000193467">
    <property type="component" value="Unassembled WGS sequence"/>
</dbReference>
<dbReference type="Pfam" id="PF00780">
    <property type="entry name" value="CNH"/>
    <property type="match status" value="1"/>
</dbReference>
<evidence type="ECO:0000313" key="7">
    <source>
        <dbReference type="Proteomes" id="UP000193467"/>
    </source>
</evidence>
<dbReference type="SMART" id="SM00233">
    <property type="entry name" value="PH"/>
    <property type="match status" value="1"/>
</dbReference>
<dbReference type="EMBL" id="MCGR01000004">
    <property type="protein sequence ID" value="ORY90211.1"/>
    <property type="molecule type" value="Genomic_DNA"/>
</dbReference>
<feature type="compositionally biased region" description="Low complexity" evidence="2">
    <location>
        <begin position="389"/>
        <end position="409"/>
    </location>
</feature>
<dbReference type="PANTHER" id="PTHR46572">
    <property type="entry name" value="RHO1 GDP-GTP EXCHANGE PROTEIN 1-RELATED"/>
    <property type="match status" value="1"/>
</dbReference>
<dbReference type="InterPro" id="IPR001849">
    <property type="entry name" value="PH_domain"/>
</dbReference>
<feature type="compositionally biased region" description="Low complexity" evidence="2">
    <location>
        <begin position="222"/>
        <end position="258"/>
    </location>
</feature>
<feature type="compositionally biased region" description="Low complexity" evidence="2">
    <location>
        <begin position="21"/>
        <end position="44"/>
    </location>
</feature>
<name>A0A1Y2G0Q3_9BASI</name>
<dbReference type="InterPro" id="IPR011993">
    <property type="entry name" value="PH-like_dom_sf"/>
</dbReference>
<organism evidence="6 7">
    <name type="scientific">Leucosporidium creatinivorum</name>
    <dbReference type="NCBI Taxonomy" id="106004"/>
    <lineage>
        <taxon>Eukaryota</taxon>
        <taxon>Fungi</taxon>
        <taxon>Dikarya</taxon>
        <taxon>Basidiomycota</taxon>
        <taxon>Pucciniomycotina</taxon>
        <taxon>Microbotryomycetes</taxon>
        <taxon>Leucosporidiales</taxon>
        <taxon>Leucosporidium</taxon>
    </lineage>
</organism>
<feature type="region of interest" description="Disordered" evidence="2">
    <location>
        <begin position="954"/>
        <end position="984"/>
    </location>
</feature>
<dbReference type="SUPFAM" id="SSF48065">
    <property type="entry name" value="DBL homology domain (DH-domain)"/>
    <property type="match status" value="1"/>
</dbReference>
<feature type="compositionally biased region" description="Polar residues" evidence="2">
    <location>
        <begin position="198"/>
        <end position="221"/>
    </location>
</feature>
<sequence>MDPSDSYSYNSNHPNGYYTDSQPSHSQPRPSPASQSRPAHQQPQGYTDYYSQQPHYTSHPQPRPPPPLPSPPLPPNPYQDHRSTSSSSSSRPPPPGAQPPQSRTPIYQQQQQQPQYPSYLGSNSSPQARAEREYGYGSRGGGSAYQSSSRAMYESQGVNGVPASGSRDSMASGIISMYEGGGGGGSFGAGGATAYSSPSESPYSTAGESPSSYFSSPMPQASSNYSAGGSYSASTSNSLRPAYPSSSSSPNSGYQQPSTSSATYDYLSHGAPPPSSSSRPVYPSTSTEGLRDRARPSFSSTSSSSARPTPSDGFYTPEPMPVLPERKQSLEKFASAGGGGEWRGESYSNGTSSGGGGGSSYRQTPTRQPTIVTTPPIGSTSSNGWRNPSISSQASTSTSSHPTFFSPVTGTLRRPSNSPGTLSPNTSLTASSSQQLRRADSTESYEARGGGEQFLNPAFLSNLAVFVKDQVPRGMRRKGAVEHPGSFTGEEVVTTLHRALSSAPGCDRKYALIVARSLHQSLWFHEVDWSDALLKDGGPYDKVYAFLQDEQRDDHYEEDDLFEIPTGVLTNATPCYSPYCGKMSEEGVAGSCYSYACPNKIRNQLQRQGSTLSAHSGVDPVEESENWETSVPSSVLDALTKKEIMYQSIVFELIQGEVKYLQDLEFIEKGFVEPLKTANPPIISPARLPTFLTSILLNIASIRTHSRHFLEALQARQKESFVFRGIGQLIFSAAVEWGPDYTEYTVGFPLADWEFKEEKSRNPRFNDLLMDFQKRPEASKRGFDTFHNRATFRGLRYDLLLAQIYKNAPEDDPDREYVKQAMEVIKQQALDANEGIAETKAKVALREYQRDLVYKSGDSLDLELLDDSRRFFMAGKVFRRPDGTGFTEWSEAHLILLDHYLVTTKPPRERDGRQKYAISRRAVPLDLIQLKPSSFTEPPVPKSSGFHLRSAKFTGTERHPSSNGSVPGGGYSGPSPSSPLAGGAQDSSLAYPIHFHQMGRFNGPVYYYVESAALRSEWEKRLREAIALRSQRQAANRVVRLDPLADQTFGTTSTAVGSLTPNAPAANQFGRPTCSVPLTTADGQSLVIATCSEGLFIGVRGRPNSMRKVLHLPDITQCAVLPEFGFVLVVANRVLIAYSLEALIPSASGSKLDPALKAPQRLSGQKDVSFFRVGRVGDADPRTLVIYAKKSGVKESVFKALEPVSQSDRSAKGGGAHRFLGFTKSSPDWFRAHKEFFMPTLVTSIQFHRSKLALVGPRGVEIMDLDSMRTMTVPDFPSSRHDRTFVGLAKRCEEAQTLGMFRLQDSKFLLVYNEFAFHVGRHGEPIEGPVMEWESKPDHVAYCAPFVLLFSSTIIEIRDAFTGRLAQFITGSQINLTFDGAGLSSGVIDVRSPRPGVVREDDPDERIHFSMREGSYHVLYEIAPLV</sequence>
<feature type="region of interest" description="Disordered" evidence="2">
    <location>
        <begin position="1"/>
        <end position="448"/>
    </location>
</feature>
<evidence type="ECO:0000256" key="2">
    <source>
        <dbReference type="SAM" id="MobiDB-lite"/>
    </source>
</evidence>
<dbReference type="InterPro" id="IPR035899">
    <property type="entry name" value="DBL_dom_sf"/>
</dbReference>
<dbReference type="SMART" id="SM00036">
    <property type="entry name" value="CNH"/>
    <property type="match status" value="1"/>
</dbReference>
<dbReference type="Pfam" id="PF00621">
    <property type="entry name" value="RhoGEF"/>
    <property type="match status" value="1"/>
</dbReference>
<proteinExistence type="predicted"/>
<keyword evidence="7" id="KW-1185">Reference proteome</keyword>
<dbReference type="GO" id="GO:0005085">
    <property type="term" value="F:guanyl-nucleotide exchange factor activity"/>
    <property type="evidence" value="ECO:0007669"/>
    <property type="project" value="UniProtKB-KW"/>
</dbReference>
<feature type="compositionally biased region" description="Polar residues" evidence="2">
    <location>
        <begin position="414"/>
        <end position="436"/>
    </location>
</feature>
<dbReference type="PANTHER" id="PTHR46572:SF1">
    <property type="entry name" value="RHO1 GUANINE NUCLEOTIDE EXCHANGE FACTOR TUS1"/>
    <property type="match status" value="1"/>
</dbReference>
<feature type="compositionally biased region" description="Pro residues" evidence="2">
    <location>
        <begin position="61"/>
        <end position="77"/>
    </location>
</feature>
<dbReference type="InParanoid" id="A0A1Y2G0Q3"/>
<keyword evidence="1" id="KW-0344">Guanine-nucleotide releasing factor</keyword>
<dbReference type="CDD" id="cd00160">
    <property type="entry name" value="RhoGEF"/>
    <property type="match status" value="1"/>
</dbReference>
<dbReference type="InterPro" id="IPR000219">
    <property type="entry name" value="DH_dom"/>
</dbReference>
<feature type="compositionally biased region" description="Low complexity" evidence="2">
    <location>
        <begin position="973"/>
        <end position="983"/>
    </location>
</feature>
<dbReference type="STRING" id="106004.A0A1Y2G0Q3"/>
<dbReference type="Gene3D" id="1.20.900.10">
    <property type="entry name" value="Dbl homology (DH) domain"/>
    <property type="match status" value="1"/>
</dbReference>
<feature type="compositionally biased region" description="Gly residues" evidence="2">
    <location>
        <begin position="179"/>
        <end position="191"/>
    </location>
</feature>
<evidence type="ECO:0000259" key="5">
    <source>
        <dbReference type="PROSITE" id="PS50219"/>
    </source>
</evidence>
<evidence type="ECO:0000256" key="1">
    <source>
        <dbReference type="ARBA" id="ARBA00022658"/>
    </source>
</evidence>
<evidence type="ECO:0000313" key="6">
    <source>
        <dbReference type="EMBL" id="ORY90211.1"/>
    </source>
</evidence>
<dbReference type="PROSITE" id="PS50219">
    <property type="entry name" value="CNH"/>
    <property type="match status" value="1"/>
</dbReference>
<dbReference type="PROSITE" id="PS50010">
    <property type="entry name" value="DH_2"/>
    <property type="match status" value="1"/>
</dbReference>
<accession>A0A1Y2G0Q3</accession>
<dbReference type="PROSITE" id="PS50003">
    <property type="entry name" value="PH_DOMAIN"/>
    <property type="match status" value="1"/>
</dbReference>
<feature type="domain" description="DH" evidence="4">
    <location>
        <begin position="645"/>
        <end position="835"/>
    </location>
</feature>